<organism evidence="1 2">
    <name type="scientific">Blautia liquoris</name>
    <dbReference type="NCBI Taxonomy" id="2779518"/>
    <lineage>
        <taxon>Bacteria</taxon>
        <taxon>Bacillati</taxon>
        <taxon>Bacillota</taxon>
        <taxon>Clostridia</taxon>
        <taxon>Lachnospirales</taxon>
        <taxon>Lachnospiraceae</taxon>
        <taxon>Blautia</taxon>
    </lineage>
</organism>
<gene>
    <name evidence="1" type="ORF">INP51_10180</name>
</gene>
<evidence type="ECO:0000313" key="2">
    <source>
        <dbReference type="Proteomes" id="UP000593601"/>
    </source>
</evidence>
<dbReference type="EMBL" id="CP063304">
    <property type="protein sequence ID" value="QOV18384.1"/>
    <property type="molecule type" value="Genomic_DNA"/>
</dbReference>
<name>A0A7M2REJ4_9FIRM</name>
<keyword evidence="2" id="KW-1185">Reference proteome</keyword>
<dbReference type="RefSeq" id="WP_193734746.1">
    <property type="nucleotide sequence ID" value="NZ_CP063304.1"/>
</dbReference>
<evidence type="ECO:0000313" key="1">
    <source>
        <dbReference type="EMBL" id="QOV18384.1"/>
    </source>
</evidence>
<proteinExistence type="predicted"/>
<sequence>MTVLKNKERELALKYKPVFMMDLHEPFAISAIGYTLFEQTQKSDSFPKRFVAVDEKSVAFAIEYAVWFDYDIEHLYELEHVWVYVASDGSVHHAEGSFHGKYLNIVSLDTKEVPVSNQTHLVVYLQPGKHAVLPDARMVPLIPGWKESCNTTAGQAGVLIQEMFRNQIVADDQDQNKVRNYIKKKYSFEPAMEYKPFCPDDTIFMPWEQLKESIPQRVNMQLELIRRYYN</sequence>
<accession>A0A7M2REJ4</accession>
<dbReference type="AlphaFoldDB" id="A0A7M2REJ4"/>
<reference evidence="1 2" key="1">
    <citation type="submission" date="2020-10" db="EMBL/GenBank/DDBJ databases">
        <title>Blautia liquoris sp.nov., isolated from the mud in a fermentation cellar used for the production of Chinese strong-flavoured liquor.</title>
        <authorList>
            <person name="Lu L."/>
        </authorList>
    </citation>
    <scope>NUCLEOTIDE SEQUENCE [LARGE SCALE GENOMIC DNA]</scope>
    <source>
        <strain evidence="1 2">LZLJ-3</strain>
    </source>
</reference>
<dbReference type="Proteomes" id="UP000593601">
    <property type="component" value="Chromosome"/>
</dbReference>
<protein>
    <submittedName>
        <fullName evidence="1">Uncharacterized protein</fullName>
    </submittedName>
</protein>
<dbReference type="KEGG" id="bliq:INP51_10180"/>